<dbReference type="SUPFAM" id="SSF56436">
    <property type="entry name" value="C-type lectin-like"/>
    <property type="match status" value="1"/>
</dbReference>
<proteinExistence type="predicted"/>
<keyword evidence="3" id="KW-0430">Lectin</keyword>
<reference evidence="9" key="1">
    <citation type="submission" date="2020-03" db="EMBL/GenBank/DDBJ databases">
        <title>Studies in the Genomics of Life Span.</title>
        <authorList>
            <person name="Glass D."/>
        </authorList>
    </citation>
    <scope>NUCLEOTIDE SEQUENCE</scope>
    <source>
        <strain evidence="9">LTLLF</strain>
        <tissue evidence="9">Muscle</tissue>
    </source>
</reference>
<protein>
    <submittedName>
        <fullName evidence="9">Early activation antigen CD69</fullName>
    </submittedName>
</protein>
<dbReference type="AlphaFoldDB" id="A0A8J6G8V9"/>
<dbReference type="InterPro" id="IPR001304">
    <property type="entry name" value="C-type_lectin-like"/>
</dbReference>
<accession>A0A8J6G8V9</accession>
<dbReference type="Pfam" id="PF00059">
    <property type="entry name" value="Lectin_C"/>
    <property type="match status" value="1"/>
</dbReference>
<evidence type="ECO:0000313" key="10">
    <source>
        <dbReference type="Proteomes" id="UP000710432"/>
    </source>
</evidence>
<feature type="domain" description="C-type lectin" evidence="8">
    <location>
        <begin position="109"/>
        <end position="212"/>
    </location>
</feature>
<gene>
    <name evidence="9" type="ORF">LTLLF_174105</name>
</gene>
<evidence type="ECO:0000259" key="8">
    <source>
        <dbReference type="PROSITE" id="PS50041"/>
    </source>
</evidence>
<evidence type="ECO:0000313" key="9">
    <source>
        <dbReference type="EMBL" id="KAH0506239.1"/>
    </source>
</evidence>
<dbReference type="InterPro" id="IPR050828">
    <property type="entry name" value="C-type_lectin/matrix_domain"/>
</dbReference>
<keyword evidence="4" id="KW-0735">Signal-anchor</keyword>
<dbReference type="InterPro" id="IPR016186">
    <property type="entry name" value="C-type_lectin-like/link_sf"/>
</dbReference>
<dbReference type="PANTHER" id="PTHR45710">
    <property type="entry name" value="C-TYPE LECTIN DOMAIN-CONTAINING PROTEIN 180"/>
    <property type="match status" value="1"/>
</dbReference>
<evidence type="ECO:0000256" key="7">
    <source>
        <dbReference type="SAM" id="Phobius"/>
    </source>
</evidence>
<organism evidence="9 10">
    <name type="scientific">Microtus ochrogaster</name>
    <name type="common">Prairie vole</name>
    <dbReference type="NCBI Taxonomy" id="79684"/>
    <lineage>
        <taxon>Eukaryota</taxon>
        <taxon>Metazoa</taxon>
        <taxon>Chordata</taxon>
        <taxon>Craniata</taxon>
        <taxon>Vertebrata</taxon>
        <taxon>Euteleostomi</taxon>
        <taxon>Mammalia</taxon>
        <taxon>Eutheria</taxon>
        <taxon>Euarchontoglires</taxon>
        <taxon>Glires</taxon>
        <taxon>Rodentia</taxon>
        <taxon>Myomorpha</taxon>
        <taxon>Muroidea</taxon>
        <taxon>Cricetidae</taxon>
        <taxon>Arvicolinae</taxon>
        <taxon>Microtus</taxon>
    </lineage>
</organism>
<dbReference type="Proteomes" id="UP000710432">
    <property type="component" value="Unassembled WGS sequence"/>
</dbReference>
<comment type="subcellular location">
    <subcellularLocation>
        <location evidence="1">Cell membrane</location>
        <topology evidence="1">Single-pass type II membrane protein</topology>
    </subcellularLocation>
</comment>
<evidence type="ECO:0000256" key="4">
    <source>
        <dbReference type="ARBA" id="ARBA00022968"/>
    </source>
</evidence>
<comment type="caution">
    <text evidence="9">The sequence shown here is derived from an EMBL/GenBank/DDBJ whole genome shotgun (WGS) entry which is preliminary data.</text>
</comment>
<name>A0A8J6G8V9_MICOH</name>
<dbReference type="InterPro" id="IPR016187">
    <property type="entry name" value="CTDL_fold"/>
</dbReference>
<keyword evidence="2 7" id="KW-0812">Transmembrane</keyword>
<evidence type="ECO:0000256" key="6">
    <source>
        <dbReference type="ARBA" id="ARBA00023136"/>
    </source>
</evidence>
<evidence type="ECO:0000256" key="5">
    <source>
        <dbReference type="ARBA" id="ARBA00022989"/>
    </source>
</evidence>
<sequence>MLFPRRPLTIARLGNYFSQENLAFHTKAAHVQNVALDAHHGTSIHFEKHHEGSIQVPIPCAVFTVFIITSLIIALVALSVGQYNCPGLYQNLASLDHRVASCQDEWVAYQRKCYFFSTATSSWALAQNSCSRDDATLAVIDSEKDMIFLKRHAGRQEHWIGLKNEVNQTWKWANGKEFNRWFNLTGSERCVSLNSTDIATEDCEKNLHWVCSKPSR</sequence>
<dbReference type="GO" id="GO:0005886">
    <property type="term" value="C:plasma membrane"/>
    <property type="evidence" value="ECO:0007669"/>
    <property type="project" value="UniProtKB-SubCell"/>
</dbReference>
<keyword evidence="5 7" id="KW-1133">Transmembrane helix</keyword>
<feature type="transmembrane region" description="Helical" evidence="7">
    <location>
        <begin position="58"/>
        <end position="80"/>
    </location>
</feature>
<dbReference type="GO" id="GO:0030246">
    <property type="term" value="F:carbohydrate binding"/>
    <property type="evidence" value="ECO:0007669"/>
    <property type="project" value="UniProtKB-KW"/>
</dbReference>
<dbReference type="EMBL" id="JAATJU010024167">
    <property type="protein sequence ID" value="KAH0506239.1"/>
    <property type="molecule type" value="Genomic_DNA"/>
</dbReference>
<dbReference type="PANTHER" id="PTHR45710:SF31">
    <property type="entry name" value="EARLY ACTIVATION ANTIGEN CD69"/>
    <property type="match status" value="1"/>
</dbReference>
<evidence type="ECO:0000256" key="2">
    <source>
        <dbReference type="ARBA" id="ARBA00022692"/>
    </source>
</evidence>
<dbReference type="CDD" id="cd03593">
    <property type="entry name" value="CLECT_NK_receptors_like"/>
    <property type="match status" value="1"/>
</dbReference>
<dbReference type="SMART" id="SM00034">
    <property type="entry name" value="CLECT"/>
    <property type="match status" value="1"/>
</dbReference>
<dbReference type="PROSITE" id="PS50041">
    <property type="entry name" value="C_TYPE_LECTIN_2"/>
    <property type="match status" value="1"/>
</dbReference>
<dbReference type="Gene3D" id="3.10.100.10">
    <property type="entry name" value="Mannose-Binding Protein A, subunit A"/>
    <property type="match status" value="1"/>
</dbReference>
<evidence type="ECO:0000256" key="1">
    <source>
        <dbReference type="ARBA" id="ARBA00004401"/>
    </source>
</evidence>
<dbReference type="InterPro" id="IPR033992">
    <property type="entry name" value="NKR-like_CTLD"/>
</dbReference>
<evidence type="ECO:0000256" key="3">
    <source>
        <dbReference type="ARBA" id="ARBA00022734"/>
    </source>
</evidence>
<keyword evidence="6 7" id="KW-0472">Membrane</keyword>